<gene>
    <name evidence="2" type="ORF">INT47_005559</name>
</gene>
<dbReference type="InterPro" id="IPR032567">
    <property type="entry name" value="RTL1-rel"/>
</dbReference>
<protein>
    <recommendedName>
        <fullName evidence="4">Retrotransposon gag domain-containing protein</fullName>
    </recommendedName>
</protein>
<comment type="caution">
    <text evidence="2">The sequence shown here is derived from an EMBL/GenBank/DDBJ whole genome shotgun (WGS) entry which is preliminary data.</text>
</comment>
<evidence type="ECO:0008006" key="4">
    <source>
        <dbReference type="Google" id="ProtNLM"/>
    </source>
</evidence>
<dbReference type="PANTHER" id="PTHR15503:SF22">
    <property type="entry name" value="TRANSPOSON TY3-I GAG POLYPROTEIN"/>
    <property type="match status" value="1"/>
</dbReference>
<dbReference type="Proteomes" id="UP000603453">
    <property type="component" value="Unassembled WGS sequence"/>
</dbReference>
<dbReference type="PANTHER" id="PTHR15503">
    <property type="entry name" value="LDOC1 RELATED"/>
    <property type="match status" value="1"/>
</dbReference>
<dbReference type="OrthoDB" id="2447685at2759"/>
<dbReference type="InterPro" id="IPR021109">
    <property type="entry name" value="Peptidase_aspartic_dom_sf"/>
</dbReference>
<feature type="compositionally biased region" description="Polar residues" evidence="1">
    <location>
        <begin position="28"/>
        <end position="48"/>
    </location>
</feature>
<organism evidence="2 3">
    <name type="scientific">Mucor saturninus</name>
    <dbReference type="NCBI Taxonomy" id="64648"/>
    <lineage>
        <taxon>Eukaryota</taxon>
        <taxon>Fungi</taxon>
        <taxon>Fungi incertae sedis</taxon>
        <taxon>Mucoromycota</taxon>
        <taxon>Mucoromycotina</taxon>
        <taxon>Mucoromycetes</taxon>
        <taxon>Mucorales</taxon>
        <taxon>Mucorineae</taxon>
        <taxon>Mucoraceae</taxon>
        <taxon>Mucor</taxon>
    </lineage>
</organism>
<dbReference type="Gene3D" id="2.40.70.10">
    <property type="entry name" value="Acid Proteases"/>
    <property type="match status" value="1"/>
</dbReference>
<evidence type="ECO:0000313" key="2">
    <source>
        <dbReference type="EMBL" id="KAG2209267.1"/>
    </source>
</evidence>
<feature type="region of interest" description="Disordered" evidence="1">
    <location>
        <begin position="1"/>
        <end position="48"/>
    </location>
</feature>
<sequence>MNPPTKSNAAITIGDEQRGARNLKSYGSDGNSTARPAQPSTHANPEQYDSTHQYQNSFALALLWPISLKILLATSCLTGPAHGYIEPFLSKLDAPSHDKLDVLTSHQVFVDTITAAFCDCDPTVSADFALRRLRQTNSATAYATEFRRLASLVLWNDAALVSQHKVNLRDVIQDELARRPSITNLESLMTASIDIDNRLFQRQRTRRLIQGPMGPTTQAVTNTTAPIDIDRLAAIASSSKRQVRQDERVRRNQEKARYYCRVSGRYSNQCPTERPSPGRQTISKIRVRDSVIRNAILIDALYTQPRSEVAPSCPTIVRDYLHFFHVRYDHYQAQTLHFSVSIGNTNHQEHCMVMDHIDTGTAVSIISKELVYHLDMLITPTNNSSHHLRTADGFLGRSTGSCITQMYLGNTIDHKEEIKLRTLDELNCPLILVIYWLRKRHVLLDFSTDTTLLHCYTTIYCAPTESTFVMTNPSTHVYHPSKVDDKYIVDNKNSCRYA</sequence>
<keyword evidence="3" id="KW-1185">Reference proteome</keyword>
<reference evidence="2" key="1">
    <citation type="submission" date="2020-12" db="EMBL/GenBank/DDBJ databases">
        <title>Metabolic potential, ecology and presence of endohyphal bacteria is reflected in genomic diversity of Mucoromycotina.</title>
        <authorList>
            <person name="Muszewska A."/>
            <person name="Okrasinska A."/>
            <person name="Steczkiewicz K."/>
            <person name="Drgas O."/>
            <person name="Orlowska M."/>
            <person name="Perlinska-Lenart U."/>
            <person name="Aleksandrzak-Piekarczyk T."/>
            <person name="Szatraj K."/>
            <person name="Zielenkiewicz U."/>
            <person name="Pilsyk S."/>
            <person name="Malc E."/>
            <person name="Mieczkowski P."/>
            <person name="Kruszewska J.S."/>
            <person name="Biernat P."/>
            <person name="Pawlowska J."/>
        </authorList>
    </citation>
    <scope>NUCLEOTIDE SEQUENCE</scope>
    <source>
        <strain evidence="2">WA0000017839</strain>
    </source>
</reference>
<evidence type="ECO:0000313" key="3">
    <source>
        <dbReference type="Proteomes" id="UP000603453"/>
    </source>
</evidence>
<dbReference type="EMBL" id="JAEPRD010000016">
    <property type="protein sequence ID" value="KAG2209267.1"/>
    <property type="molecule type" value="Genomic_DNA"/>
</dbReference>
<name>A0A8H7RE22_9FUNG</name>
<feature type="compositionally biased region" description="Polar residues" evidence="1">
    <location>
        <begin position="1"/>
        <end position="10"/>
    </location>
</feature>
<dbReference type="AlphaFoldDB" id="A0A8H7RE22"/>
<accession>A0A8H7RE22</accession>
<evidence type="ECO:0000256" key="1">
    <source>
        <dbReference type="SAM" id="MobiDB-lite"/>
    </source>
</evidence>
<proteinExistence type="predicted"/>